<dbReference type="AlphaFoldDB" id="A0ABD0YPW5"/>
<protein>
    <recommendedName>
        <fullName evidence="6">C2H2-type domain-containing protein</fullName>
    </recommendedName>
</protein>
<dbReference type="PANTHER" id="PTHR24379:SF121">
    <property type="entry name" value="C2H2-TYPE DOMAIN-CONTAINING PROTEIN"/>
    <property type="match status" value="1"/>
</dbReference>
<sequence length="275" mass="30943">MRAHTGERPHKCLQCPKAFTRPDLLKKHNRVHTGQRFTCLVCGKSFTSKHYLTEHSWTHGTPAGDSPPVEYCCGWCKQTFPTVELFKQHSKVHLQKTQNTLAIQGKPVNVDKAVTNEYNRLSGLKPLCWDLNDDGANVSNMGSPGASTSEGLGNHGNIAPESEVTVIQNYGCSETFDSPNLLEKHASGNEPVTFCDTLFYNCKFCHLTFEDLSLLEGHTWSHLMDDSVQIDIDDNDMMECHLHSCASCSLVFITREQLEEHQCPTFYLPTLHYQP</sequence>
<evidence type="ECO:0000256" key="5">
    <source>
        <dbReference type="PROSITE-ProRule" id="PRU00042"/>
    </source>
</evidence>
<proteinExistence type="predicted"/>
<dbReference type="Gene3D" id="3.30.160.60">
    <property type="entry name" value="Classic Zinc Finger"/>
    <property type="match status" value="2"/>
</dbReference>
<keyword evidence="8" id="KW-1185">Reference proteome</keyword>
<dbReference type="EMBL" id="JBFDAA010000012">
    <property type="protein sequence ID" value="KAL1123193.1"/>
    <property type="molecule type" value="Genomic_DNA"/>
</dbReference>
<dbReference type="PROSITE" id="PS50157">
    <property type="entry name" value="ZINC_FINGER_C2H2_2"/>
    <property type="match status" value="3"/>
</dbReference>
<keyword evidence="2" id="KW-0677">Repeat</keyword>
<evidence type="ECO:0000256" key="4">
    <source>
        <dbReference type="ARBA" id="ARBA00022833"/>
    </source>
</evidence>
<dbReference type="FunFam" id="3.30.160.60:FF:000100">
    <property type="entry name" value="Zinc finger 45-like"/>
    <property type="match status" value="1"/>
</dbReference>
<keyword evidence="4" id="KW-0862">Zinc</keyword>
<evidence type="ECO:0000313" key="7">
    <source>
        <dbReference type="EMBL" id="KAL1123193.1"/>
    </source>
</evidence>
<evidence type="ECO:0000256" key="3">
    <source>
        <dbReference type="ARBA" id="ARBA00022771"/>
    </source>
</evidence>
<feature type="domain" description="C2H2-type" evidence="6">
    <location>
        <begin position="10"/>
        <end position="37"/>
    </location>
</feature>
<reference evidence="7 8" key="1">
    <citation type="submission" date="2024-07" db="EMBL/GenBank/DDBJ databases">
        <title>Chromosome-level genome assembly of the water stick insect Ranatra chinensis (Heteroptera: Nepidae).</title>
        <authorList>
            <person name="Liu X."/>
        </authorList>
    </citation>
    <scope>NUCLEOTIDE SEQUENCE [LARGE SCALE GENOMIC DNA]</scope>
    <source>
        <strain evidence="7">Cailab_2021Rc</strain>
        <tissue evidence="7">Muscle</tissue>
    </source>
</reference>
<accession>A0ABD0YPW5</accession>
<name>A0ABD0YPW5_9HEMI</name>
<keyword evidence="1" id="KW-0479">Metal-binding</keyword>
<dbReference type="Proteomes" id="UP001558652">
    <property type="component" value="Unassembled WGS sequence"/>
</dbReference>
<dbReference type="SUPFAM" id="SSF57667">
    <property type="entry name" value="beta-beta-alpha zinc fingers"/>
    <property type="match status" value="1"/>
</dbReference>
<dbReference type="Pfam" id="PF00096">
    <property type="entry name" value="zf-C2H2"/>
    <property type="match status" value="2"/>
</dbReference>
<dbReference type="PROSITE" id="PS00028">
    <property type="entry name" value="ZINC_FINGER_C2H2_1"/>
    <property type="match status" value="4"/>
</dbReference>
<dbReference type="FunFam" id="3.30.160.60:FF:002343">
    <property type="entry name" value="Zinc finger protein 33A"/>
    <property type="match status" value="1"/>
</dbReference>
<organism evidence="7 8">
    <name type="scientific">Ranatra chinensis</name>
    <dbReference type="NCBI Taxonomy" id="642074"/>
    <lineage>
        <taxon>Eukaryota</taxon>
        <taxon>Metazoa</taxon>
        <taxon>Ecdysozoa</taxon>
        <taxon>Arthropoda</taxon>
        <taxon>Hexapoda</taxon>
        <taxon>Insecta</taxon>
        <taxon>Pterygota</taxon>
        <taxon>Neoptera</taxon>
        <taxon>Paraneoptera</taxon>
        <taxon>Hemiptera</taxon>
        <taxon>Heteroptera</taxon>
        <taxon>Panheteroptera</taxon>
        <taxon>Nepomorpha</taxon>
        <taxon>Nepidae</taxon>
        <taxon>Ranatrinae</taxon>
        <taxon>Ranatra</taxon>
    </lineage>
</organism>
<keyword evidence="3 5" id="KW-0863">Zinc-finger</keyword>
<comment type="caution">
    <text evidence="7">The sequence shown here is derived from an EMBL/GenBank/DDBJ whole genome shotgun (WGS) entry which is preliminary data.</text>
</comment>
<gene>
    <name evidence="7" type="ORF">AAG570_002280</name>
</gene>
<feature type="domain" description="C2H2-type" evidence="6">
    <location>
        <begin position="37"/>
        <end position="59"/>
    </location>
</feature>
<dbReference type="PANTHER" id="PTHR24379">
    <property type="entry name" value="KRAB AND ZINC FINGER DOMAIN-CONTAINING"/>
    <property type="match status" value="1"/>
</dbReference>
<evidence type="ECO:0000256" key="2">
    <source>
        <dbReference type="ARBA" id="ARBA00022737"/>
    </source>
</evidence>
<evidence type="ECO:0000259" key="6">
    <source>
        <dbReference type="PROSITE" id="PS50157"/>
    </source>
</evidence>
<dbReference type="SMART" id="SM00355">
    <property type="entry name" value="ZnF_C2H2"/>
    <property type="match status" value="5"/>
</dbReference>
<dbReference type="InterPro" id="IPR013087">
    <property type="entry name" value="Znf_C2H2_type"/>
</dbReference>
<evidence type="ECO:0000256" key="1">
    <source>
        <dbReference type="ARBA" id="ARBA00022723"/>
    </source>
</evidence>
<dbReference type="InterPro" id="IPR036236">
    <property type="entry name" value="Znf_C2H2_sf"/>
</dbReference>
<dbReference type="GO" id="GO:0008270">
    <property type="term" value="F:zinc ion binding"/>
    <property type="evidence" value="ECO:0007669"/>
    <property type="project" value="UniProtKB-KW"/>
</dbReference>
<evidence type="ECO:0000313" key="8">
    <source>
        <dbReference type="Proteomes" id="UP001558652"/>
    </source>
</evidence>
<feature type="domain" description="C2H2-type" evidence="6">
    <location>
        <begin position="71"/>
        <end position="98"/>
    </location>
</feature>
<dbReference type="GO" id="GO:0006355">
    <property type="term" value="P:regulation of DNA-templated transcription"/>
    <property type="evidence" value="ECO:0007669"/>
    <property type="project" value="UniProtKB-ARBA"/>
</dbReference>